<dbReference type="NCBIfam" id="TIGR00061">
    <property type="entry name" value="L21"/>
    <property type="match status" value="1"/>
</dbReference>
<dbReference type="OrthoDB" id="9813334at2"/>
<keyword evidence="7" id="KW-1185">Reference proteome</keyword>
<evidence type="ECO:0000313" key="7">
    <source>
        <dbReference type="Proteomes" id="UP000278962"/>
    </source>
</evidence>
<dbReference type="EMBL" id="RBIL01000002">
    <property type="protein sequence ID" value="RKQ86465.1"/>
    <property type="molecule type" value="Genomic_DNA"/>
</dbReference>
<dbReference type="PANTHER" id="PTHR21349:SF0">
    <property type="entry name" value="LARGE RIBOSOMAL SUBUNIT PROTEIN BL21M"/>
    <property type="match status" value="1"/>
</dbReference>
<dbReference type="AlphaFoldDB" id="A0A660KZG5"/>
<evidence type="ECO:0000256" key="3">
    <source>
        <dbReference type="ARBA" id="ARBA00023274"/>
    </source>
</evidence>
<gene>
    <name evidence="4" type="primary">rplU</name>
    <name evidence="6" type="ORF">C8N24_4477</name>
</gene>
<comment type="function">
    <text evidence="4 5">This protein binds to 23S rRNA in the presence of protein L20.</text>
</comment>
<dbReference type="GO" id="GO:0006412">
    <property type="term" value="P:translation"/>
    <property type="evidence" value="ECO:0007669"/>
    <property type="project" value="UniProtKB-UniRule"/>
</dbReference>
<dbReference type="GO" id="GO:0005840">
    <property type="term" value="C:ribosome"/>
    <property type="evidence" value="ECO:0007669"/>
    <property type="project" value="UniProtKB-KW"/>
</dbReference>
<comment type="caution">
    <text evidence="6">The sequence shown here is derived from an EMBL/GenBank/DDBJ whole genome shotgun (WGS) entry which is preliminary data.</text>
</comment>
<dbReference type="RefSeq" id="WP_121254215.1">
    <property type="nucleotide sequence ID" value="NZ_RBIL01000002.1"/>
</dbReference>
<dbReference type="GO" id="GO:1990904">
    <property type="term" value="C:ribonucleoprotein complex"/>
    <property type="evidence" value="ECO:0007669"/>
    <property type="project" value="UniProtKB-KW"/>
</dbReference>
<dbReference type="GO" id="GO:0019843">
    <property type="term" value="F:rRNA binding"/>
    <property type="evidence" value="ECO:0007669"/>
    <property type="project" value="UniProtKB-UniRule"/>
</dbReference>
<keyword evidence="3 4" id="KW-0687">Ribonucleoprotein</keyword>
<accession>A0A660KZG5</accession>
<protein>
    <recommendedName>
        <fullName evidence="4">Large ribosomal subunit protein bL21</fullName>
    </recommendedName>
</protein>
<keyword evidence="4 5" id="KW-0699">rRNA-binding</keyword>
<dbReference type="InterPro" id="IPR036164">
    <property type="entry name" value="bL21-like_sf"/>
</dbReference>
<dbReference type="Proteomes" id="UP000278962">
    <property type="component" value="Unassembled WGS sequence"/>
</dbReference>
<comment type="subunit">
    <text evidence="4">Part of the 50S ribosomal subunit. Contacts protein L20.</text>
</comment>
<dbReference type="Pfam" id="PF00829">
    <property type="entry name" value="Ribosomal_L21p"/>
    <property type="match status" value="1"/>
</dbReference>
<keyword evidence="2 4" id="KW-0689">Ribosomal protein</keyword>
<proteinExistence type="inferred from homology"/>
<sequence length="103" mass="11301">MSYAVIKTGGKQYRVIEGQTLLIERLPDDVGATVALQPLLLAADGADAVFEGDGLANASVQAEIVAHERGPKLRVFKFKPKRGYKRRTGHRQELTRIRITSIG</sequence>
<evidence type="ECO:0000256" key="4">
    <source>
        <dbReference type="HAMAP-Rule" id="MF_01363"/>
    </source>
</evidence>
<evidence type="ECO:0000256" key="1">
    <source>
        <dbReference type="ARBA" id="ARBA00008563"/>
    </source>
</evidence>
<name>A0A660KZG5_9ACTN</name>
<dbReference type="PANTHER" id="PTHR21349">
    <property type="entry name" value="50S RIBOSOMAL PROTEIN L21"/>
    <property type="match status" value="1"/>
</dbReference>
<dbReference type="GO" id="GO:0005737">
    <property type="term" value="C:cytoplasm"/>
    <property type="evidence" value="ECO:0007669"/>
    <property type="project" value="UniProtKB-ARBA"/>
</dbReference>
<dbReference type="InterPro" id="IPR001787">
    <property type="entry name" value="Ribosomal_bL21"/>
</dbReference>
<dbReference type="InterPro" id="IPR028909">
    <property type="entry name" value="bL21-like"/>
</dbReference>
<evidence type="ECO:0000313" key="6">
    <source>
        <dbReference type="EMBL" id="RKQ86465.1"/>
    </source>
</evidence>
<evidence type="ECO:0000256" key="5">
    <source>
        <dbReference type="RuleBase" id="RU000562"/>
    </source>
</evidence>
<dbReference type="GO" id="GO:0003735">
    <property type="term" value="F:structural constituent of ribosome"/>
    <property type="evidence" value="ECO:0007669"/>
    <property type="project" value="InterPro"/>
</dbReference>
<dbReference type="SUPFAM" id="SSF141091">
    <property type="entry name" value="L21p-like"/>
    <property type="match status" value="1"/>
</dbReference>
<reference evidence="6 7" key="1">
    <citation type="submission" date="2018-10" db="EMBL/GenBank/DDBJ databases">
        <title>Genomic Encyclopedia of Archaeal and Bacterial Type Strains, Phase II (KMG-II): from individual species to whole genera.</title>
        <authorList>
            <person name="Goeker M."/>
        </authorList>
    </citation>
    <scope>NUCLEOTIDE SEQUENCE [LARGE SCALE GENOMIC DNA]</scope>
    <source>
        <strain evidence="6 7">DSM 14954</strain>
    </source>
</reference>
<comment type="similarity">
    <text evidence="1 4 5">Belongs to the bacterial ribosomal protein bL21 family.</text>
</comment>
<dbReference type="HAMAP" id="MF_01363">
    <property type="entry name" value="Ribosomal_bL21"/>
    <property type="match status" value="1"/>
</dbReference>
<organism evidence="6 7">
    <name type="scientific">Solirubrobacter pauli</name>
    <dbReference type="NCBI Taxonomy" id="166793"/>
    <lineage>
        <taxon>Bacteria</taxon>
        <taxon>Bacillati</taxon>
        <taxon>Actinomycetota</taxon>
        <taxon>Thermoleophilia</taxon>
        <taxon>Solirubrobacterales</taxon>
        <taxon>Solirubrobacteraceae</taxon>
        <taxon>Solirubrobacter</taxon>
    </lineage>
</organism>
<keyword evidence="4 5" id="KW-0694">RNA-binding</keyword>
<evidence type="ECO:0000256" key="2">
    <source>
        <dbReference type="ARBA" id="ARBA00022980"/>
    </source>
</evidence>